<organism evidence="3 4">
    <name type="scientific">Propioniciclava sinopodophylli</name>
    <dbReference type="NCBI Taxonomy" id="1837344"/>
    <lineage>
        <taxon>Bacteria</taxon>
        <taxon>Bacillati</taxon>
        <taxon>Actinomycetota</taxon>
        <taxon>Actinomycetes</taxon>
        <taxon>Propionibacteriales</taxon>
        <taxon>Propionibacteriaceae</taxon>
        <taxon>Propioniciclava</taxon>
    </lineage>
</organism>
<feature type="domain" description="UspA" evidence="2">
    <location>
        <begin position="161"/>
        <end position="297"/>
    </location>
</feature>
<dbReference type="SUPFAM" id="SSF52402">
    <property type="entry name" value="Adenine nucleotide alpha hydrolases-like"/>
    <property type="match status" value="2"/>
</dbReference>
<dbReference type="InterPro" id="IPR006015">
    <property type="entry name" value="Universal_stress_UspA"/>
</dbReference>
<dbReference type="OrthoDB" id="3174546at2"/>
<evidence type="ECO:0000313" key="3">
    <source>
        <dbReference type="EMBL" id="TBT83768.1"/>
    </source>
</evidence>
<dbReference type="InterPro" id="IPR006016">
    <property type="entry name" value="UspA"/>
</dbReference>
<dbReference type="InterPro" id="IPR014729">
    <property type="entry name" value="Rossmann-like_a/b/a_fold"/>
</dbReference>
<keyword evidence="4" id="KW-1185">Reference proteome</keyword>
<dbReference type="Proteomes" id="UP000292373">
    <property type="component" value="Unassembled WGS sequence"/>
</dbReference>
<reference evidence="3 4" key="1">
    <citation type="submission" date="2019-01" db="EMBL/GenBank/DDBJ databases">
        <title>Lactibacter flavus gen. nov., sp. nov., a novel bacterium of the family Propionibacteriaceae isolated from raw milk and dairy products.</title>
        <authorList>
            <person name="Huptas C."/>
            <person name="Wenning M."/>
            <person name="Breitenwieser F."/>
            <person name="Doll E."/>
            <person name="Von Neubeck M."/>
            <person name="Busse H.-J."/>
            <person name="Scherer S."/>
        </authorList>
    </citation>
    <scope>NUCLEOTIDE SEQUENCE [LARGE SCALE GENOMIC DNA]</scope>
    <source>
        <strain evidence="3 4">KCTC 33808</strain>
    </source>
</reference>
<accession>A0A4Q9KEA0</accession>
<name>A0A4Q9KEA0_9ACTN</name>
<dbReference type="PANTHER" id="PTHR46268">
    <property type="entry name" value="STRESS RESPONSE PROTEIN NHAX"/>
    <property type="match status" value="1"/>
</dbReference>
<dbReference type="PRINTS" id="PR01438">
    <property type="entry name" value="UNVRSLSTRESS"/>
</dbReference>
<dbReference type="PANTHER" id="PTHR46268:SF6">
    <property type="entry name" value="UNIVERSAL STRESS PROTEIN UP12"/>
    <property type="match status" value="1"/>
</dbReference>
<dbReference type="AlphaFoldDB" id="A0A4Q9KEA0"/>
<sequence length="301" mass="30956">MATTLDARGKIVVGTDLSGRAGVAVDWAAERAAKRGVPLLIVMAVPEVPIPRRSRMFEALSTGDWPNRLTEMAKDKINALKDKVAERHPGLTVETAVATGIASYVLAQASKTADLVVVGARGEHAPLKVRALGGTADAVVAHAHGPVAVVTDHGIATPAGPVVVGVDDSPEADAALKFAADEAAANGVQLRVIHAWDVAPWMMGPMGVTAMQSLPPIETLKDGVEVFVEPVRDSHPGLDIDVKVIEGRPSAALVEASVGASVLVVGSRGLGGFTGLLLGSTSKEVLRDAEAPVIVTRAEGA</sequence>
<dbReference type="Pfam" id="PF00582">
    <property type="entry name" value="Usp"/>
    <property type="match status" value="2"/>
</dbReference>
<feature type="domain" description="UspA" evidence="2">
    <location>
        <begin position="9"/>
        <end position="150"/>
    </location>
</feature>
<proteinExistence type="inferred from homology"/>
<gene>
    <name evidence="3" type="ORF">ET989_10645</name>
</gene>
<comment type="similarity">
    <text evidence="1">Belongs to the universal stress protein A family.</text>
</comment>
<dbReference type="Gene3D" id="3.40.50.620">
    <property type="entry name" value="HUPs"/>
    <property type="match status" value="2"/>
</dbReference>
<dbReference type="RefSeq" id="WP_131168752.1">
    <property type="nucleotide sequence ID" value="NZ_SDMQ01000010.1"/>
</dbReference>
<evidence type="ECO:0000259" key="2">
    <source>
        <dbReference type="Pfam" id="PF00582"/>
    </source>
</evidence>
<dbReference type="EMBL" id="SDMQ01000010">
    <property type="protein sequence ID" value="TBT83768.1"/>
    <property type="molecule type" value="Genomic_DNA"/>
</dbReference>
<protein>
    <submittedName>
        <fullName evidence="3">Universal stress protein</fullName>
    </submittedName>
</protein>
<evidence type="ECO:0000256" key="1">
    <source>
        <dbReference type="ARBA" id="ARBA00008791"/>
    </source>
</evidence>
<comment type="caution">
    <text evidence="3">The sequence shown here is derived from an EMBL/GenBank/DDBJ whole genome shotgun (WGS) entry which is preliminary data.</text>
</comment>
<evidence type="ECO:0000313" key="4">
    <source>
        <dbReference type="Proteomes" id="UP000292373"/>
    </source>
</evidence>